<sequence length="708" mass="79564">MSIFADRVRRLDADLDRISLGFDRPQRPRRSSTSIYQDRASSAHDHDRDDHDESERSSLSEVLEASEDGSVFAHAAIDALSRPRAVNLLEVVKALSSTSSSHPQLSSSRIRFLLELSGIADPEIQSEAFEQYDESERRHMSNIEWLIISKATVQTCGLIQATLLDQIIPLNNEIWYWEEVLNSYVYSSIYTVQTSPIRLWALYQENKHRMKPLSSSPTEMANSTWEGIKGPWVQFYDIVRTTVRDRSMVGLQGKVLSPISQARREARKKIATLKKLREMTSTGLGILVDEALAFGIDQDDANSDVEINSHLDWKGVVCRSVALMEQVLQDVLKLRYSLVDYENGVFTGVQDDPELFQTVDHDNASDQAAVVTRRLFQLLETTLPVHNDQLGRLVTEHGRPSVLVRYWLPATVAALSSTTILRILVNRQAELIAWAQDAAPTVRDFWANWIIEPTRKVVRTIRHDETSEIAIMSRDSLKADRESLERMVVDFATDNPHFASASGAASGSISALTETDIAAIRAKVNEGDVTPVLRAYEQDLRSPLKGAVRGDLIRSLLIQVQKTKVDLEVAISGIDALLKSQELVFGFVGLTPGILVSIGALQYLRGVLGGRKGARHSKKAGKSVRVLRNIDRIFSEATPTADNVLTYRDHGLLLCEVHVLRTLMHKILPRDVEKEFLEDLEDLSNLRGFQIQVRALDRIKWAYAKWLS</sequence>
<evidence type="ECO:0000256" key="6">
    <source>
        <dbReference type="SAM" id="MobiDB-lite"/>
    </source>
</evidence>
<evidence type="ECO:0000256" key="4">
    <source>
        <dbReference type="ARBA" id="ARBA00023128"/>
    </source>
</evidence>
<gene>
    <name evidence="7" type="ORF">BN1708_015125</name>
</gene>
<dbReference type="EMBL" id="CVQH01020652">
    <property type="protein sequence ID" value="CRK28224.1"/>
    <property type="molecule type" value="Genomic_DNA"/>
</dbReference>
<keyword evidence="2" id="KW-0812">Transmembrane</keyword>
<reference evidence="7 8" key="1">
    <citation type="submission" date="2015-05" db="EMBL/GenBank/DDBJ databases">
        <authorList>
            <person name="Wang D.B."/>
            <person name="Wang M."/>
        </authorList>
    </citation>
    <scope>NUCLEOTIDE SEQUENCE [LARGE SCALE GENOMIC DNA]</scope>
    <source>
        <strain evidence="7">VL1</strain>
    </source>
</reference>
<dbReference type="AlphaFoldDB" id="A0A0G4M1R4"/>
<keyword evidence="8" id="KW-1185">Reference proteome</keyword>
<dbReference type="STRING" id="100787.A0A0G4M1R4"/>
<evidence type="ECO:0000256" key="5">
    <source>
        <dbReference type="ARBA" id="ARBA00023136"/>
    </source>
</evidence>
<dbReference type="GO" id="GO:0005741">
    <property type="term" value="C:mitochondrial outer membrane"/>
    <property type="evidence" value="ECO:0007669"/>
    <property type="project" value="TreeGrafter"/>
</dbReference>
<comment type="subcellular location">
    <subcellularLocation>
        <location evidence="1">Mitochondrion membrane</location>
        <topology evidence="1">Multi-pass membrane protein</topology>
    </subcellularLocation>
</comment>
<evidence type="ECO:0008006" key="9">
    <source>
        <dbReference type="Google" id="ProtNLM"/>
    </source>
</evidence>
<protein>
    <recommendedName>
        <fullName evidence="9">Nuclear control of ATPase protein 2</fullName>
    </recommendedName>
</protein>
<accession>A0A0G4M1R4</accession>
<organism evidence="7 8">
    <name type="scientific">Verticillium longisporum</name>
    <name type="common">Verticillium dahliae var. longisporum</name>
    <dbReference type="NCBI Taxonomy" id="100787"/>
    <lineage>
        <taxon>Eukaryota</taxon>
        <taxon>Fungi</taxon>
        <taxon>Dikarya</taxon>
        <taxon>Ascomycota</taxon>
        <taxon>Pezizomycotina</taxon>
        <taxon>Sordariomycetes</taxon>
        <taxon>Hypocreomycetidae</taxon>
        <taxon>Glomerellales</taxon>
        <taxon>Plectosphaerellaceae</taxon>
        <taxon>Verticillium</taxon>
    </lineage>
</organism>
<evidence type="ECO:0000256" key="2">
    <source>
        <dbReference type="ARBA" id="ARBA00022692"/>
    </source>
</evidence>
<dbReference type="PANTHER" id="PTHR28234:SF1">
    <property type="entry name" value="NUCLEAR CONTROL OF ATPASE PROTEIN 2"/>
    <property type="match status" value="1"/>
</dbReference>
<keyword evidence="4" id="KW-0496">Mitochondrion</keyword>
<dbReference type="Proteomes" id="UP000044602">
    <property type="component" value="Unassembled WGS sequence"/>
</dbReference>
<evidence type="ECO:0000313" key="7">
    <source>
        <dbReference type="EMBL" id="CRK28224.1"/>
    </source>
</evidence>
<dbReference type="PANTHER" id="PTHR28234">
    <property type="entry name" value="NUCLEAR CONTROL OF ATPASE PROTEIN 2"/>
    <property type="match status" value="1"/>
</dbReference>
<keyword evidence="5" id="KW-0472">Membrane</keyword>
<feature type="compositionally biased region" description="Basic and acidic residues" evidence="6">
    <location>
        <begin position="41"/>
        <end position="58"/>
    </location>
</feature>
<evidence type="ECO:0000313" key="8">
    <source>
        <dbReference type="Proteomes" id="UP000044602"/>
    </source>
</evidence>
<evidence type="ECO:0000256" key="1">
    <source>
        <dbReference type="ARBA" id="ARBA00004225"/>
    </source>
</evidence>
<name>A0A0G4M1R4_VERLO</name>
<feature type="region of interest" description="Disordered" evidence="6">
    <location>
        <begin position="22"/>
        <end position="60"/>
    </location>
</feature>
<dbReference type="Pfam" id="PF08637">
    <property type="entry name" value="NCA2"/>
    <property type="match status" value="1"/>
</dbReference>
<keyword evidence="3" id="KW-1133">Transmembrane helix</keyword>
<dbReference type="InterPro" id="IPR013946">
    <property type="entry name" value="NCA2-like"/>
</dbReference>
<proteinExistence type="predicted"/>
<evidence type="ECO:0000256" key="3">
    <source>
        <dbReference type="ARBA" id="ARBA00022989"/>
    </source>
</evidence>